<dbReference type="eggNOG" id="KOG2687">
    <property type="taxonomic scope" value="Eukaryota"/>
</dbReference>
<evidence type="ECO:0000256" key="5">
    <source>
        <dbReference type="SAM" id="Phobius"/>
    </source>
</evidence>
<reference evidence="8" key="1">
    <citation type="submission" date="2016-11" db="UniProtKB">
        <authorList>
            <consortium name="WormBaseParasite"/>
        </authorList>
    </citation>
    <scope>IDENTIFICATION</scope>
</reference>
<evidence type="ECO:0000256" key="4">
    <source>
        <dbReference type="ARBA" id="ARBA00023136"/>
    </source>
</evidence>
<dbReference type="Gene3D" id="2.60.120.260">
    <property type="entry name" value="Galactose-binding domain-like"/>
    <property type="match status" value="2"/>
</dbReference>
<proteinExistence type="predicted"/>
<name>A0A1I7UDA2_9PELO</name>
<dbReference type="FunFam" id="2.60.120.260:FF:000158">
    <property type="entry name" value="Protein CBG16940"/>
    <property type="match status" value="2"/>
</dbReference>
<feature type="domain" description="SUN" evidence="6">
    <location>
        <begin position="334"/>
        <end position="501"/>
    </location>
</feature>
<dbReference type="PROSITE" id="PS51469">
    <property type="entry name" value="SUN"/>
    <property type="match status" value="2"/>
</dbReference>
<sequence length="608" mass="69264">MNQNVRDQKNKTEEIPIEIPLYKNNSASYIFGASVDTSYSSSSDLSGESDLVLLDRPNPPANRAWCSDENEPVLTVNLANYIKPTAVSYQHFKWNGTVPHGSPRVFNVFACIDFNCEKTEPLVTNCEYKSFGEIQEQIYQIPSNSKTKSIGKVQFRFLKNHGNVKKTCVSLVRVYGESTGIPKMREFKTKKISKTCSEFKHIHHHNPFSYDKVKTVSISGQTLKKGTFSIRETTKSREKWFRTHGQMIGIGMIGFMQIILLINSHRISSNVEETRQTVLNLQIQFDKLPKMDSRTNTEFQKADSIEKENEKMIEKLNEALKEVKPILMDQESKNEETPTKNSLHTFNAASYMYGASVDTSYSSSSDLSGESDLVLLDRPNPPANRAWCSDENEPVLTVNLANYIKPTAVSYQHFKWNRTVPDGSPRLFNVFACLDFSCEKTELLISNCEYKSSSQIQEQICQIPSNTKTKSIGKVQLRFLKNHGNVKKTCVSLVRVYGESTDLPKIKSVPIREFYNTCSYLRTSYHNYPFIYDKLHRKTCEHLFSNSCCSVCPECCDECYIEDYTDFYQFVVMLGAILAFVSFAFLLAFLCVFAMNGCKLKGLRRNGG</sequence>
<organism evidence="7 8">
    <name type="scientific">Caenorhabditis tropicalis</name>
    <dbReference type="NCBI Taxonomy" id="1561998"/>
    <lineage>
        <taxon>Eukaryota</taxon>
        <taxon>Metazoa</taxon>
        <taxon>Ecdysozoa</taxon>
        <taxon>Nematoda</taxon>
        <taxon>Chromadorea</taxon>
        <taxon>Rhabditida</taxon>
        <taxon>Rhabditina</taxon>
        <taxon>Rhabditomorpha</taxon>
        <taxon>Rhabditoidea</taxon>
        <taxon>Rhabditidae</taxon>
        <taxon>Peloderinae</taxon>
        <taxon>Caenorhabditis</taxon>
    </lineage>
</organism>
<dbReference type="PANTHER" id="PTHR12911:SF2">
    <property type="entry name" value="SUN DOMAIN-CONTAINING PROTEIN 1"/>
    <property type="match status" value="1"/>
</dbReference>
<dbReference type="InterPro" id="IPR045119">
    <property type="entry name" value="SUN1-5"/>
</dbReference>
<keyword evidence="3 5" id="KW-1133">Transmembrane helix</keyword>
<dbReference type="Pfam" id="PF07738">
    <property type="entry name" value="Sad1_UNC"/>
    <property type="match status" value="2"/>
</dbReference>
<evidence type="ECO:0000313" key="7">
    <source>
        <dbReference type="Proteomes" id="UP000095282"/>
    </source>
</evidence>
<dbReference type="PANTHER" id="PTHR12911">
    <property type="entry name" value="SAD1/UNC-84-LIKE PROTEIN-RELATED"/>
    <property type="match status" value="1"/>
</dbReference>
<evidence type="ECO:0000256" key="2">
    <source>
        <dbReference type="ARBA" id="ARBA00022692"/>
    </source>
</evidence>
<keyword evidence="7" id="KW-1185">Reference proteome</keyword>
<keyword evidence="2 5" id="KW-0812">Transmembrane</keyword>
<dbReference type="GO" id="GO:0043495">
    <property type="term" value="F:protein-membrane adaptor activity"/>
    <property type="evidence" value="ECO:0007669"/>
    <property type="project" value="TreeGrafter"/>
</dbReference>
<protein>
    <submittedName>
        <fullName evidence="8">SUN domain-containing protein</fullName>
    </submittedName>
</protein>
<accession>A0A1I7UDA2</accession>
<evidence type="ECO:0000256" key="3">
    <source>
        <dbReference type="ARBA" id="ARBA00022989"/>
    </source>
</evidence>
<keyword evidence="4 5" id="KW-0472">Membrane</keyword>
<dbReference type="GO" id="GO:0034993">
    <property type="term" value="C:meiotic nuclear membrane microtubule tethering complex"/>
    <property type="evidence" value="ECO:0007669"/>
    <property type="project" value="TreeGrafter"/>
</dbReference>
<dbReference type="InterPro" id="IPR012919">
    <property type="entry name" value="SUN_dom"/>
</dbReference>
<dbReference type="STRING" id="1561998.A0A1I7UDA2"/>
<evidence type="ECO:0000313" key="8">
    <source>
        <dbReference type="WBParaSite" id="Csp11.Scaffold629.g8172.t3"/>
    </source>
</evidence>
<evidence type="ECO:0000256" key="1">
    <source>
        <dbReference type="ARBA" id="ARBA00004370"/>
    </source>
</evidence>
<feature type="domain" description="SUN" evidence="6">
    <location>
        <begin position="4"/>
        <end position="179"/>
    </location>
</feature>
<dbReference type="WBParaSite" id="Csp11.Scaffold629.g8172.t3">
    <property type="protein sequence ID" value="Csp11.Scaffold629.g8172.t3"/>
    <property type="gene ID" value="Csp11.Scaffold629.g8172"/>
</dbReference>
<dbReference type="Proteomes" id="UP000095282">
    <property type="component" value="Unplaced"/>
</dbReference>
<dbReference type="AlphaFoldDB" id="A0A1I7UDA2"/>
<feature type="transmembrane region" description="Helical" evidence="5">
    <location>
        <begin position="567"/>
        <end position="595"/>
    </location>
</feature>
<comment type="subcellular location">
    <subcellularLocation>
        <location evidence="1">Membrane</location>
    </subcellularLocation>
</comment>
<evidence type="ECO:0000259" key="6">
    <source>
        <dbReference type="PROSITE" id="PS51469"/>
    </source>
</evidence>